<dbReference type="Pfam" id="PF01535">
    <property type="entry name" value="PPR"/>
    <property type="match status" value="2"/>
</dbReference>
<organism evidence="1 2">
    <name type="scientific">Cucurbita argyrosperma subsp. sororia</name>
    <dbReference type="NCBI Taxonomy" id="37648"/>
    <lineage>
        <taxon>Eukaryota</taxon>
        <taxon>Viridiplantae</taxon>
        <taxon>Streptophyta</taxon>
        <taxon>Embryophyta</taxon>
        <taxon>Tracheophyta</taxon>
        <taxon>Spermatophyta</taxon>
        <taxon>Magnoliopsida</taxon>
        <taxon>eudicotyledons</taxon>
        <taxon>Gunneridae</taxon>
        <taxon>Pentapetalae</taxon>
        <taxon>rosids</taxon>
        <taxon>fabids</taxon>
        <taxon>Cucurbitales</taxon>
        <taxon>Cucurbitaceae</taxon>
        <taxon>Cucurbiteae</taxon>
        <taxon>Cucurbita</taxon>
    </lineage>
</organism>
<sequence>MASLPSVTLTAALNLDSGLRKRHSTSFSSTIRNAVAWTTLVTGYVQNSQPLPALKHIEAQKLFEGMETLILITWNAMIAGHAKMMDVAADDLAAHKSGSIALNMLQKLYRSGMKPLCSLSPVFEVFIVD</sequence>
<keyword evidence="2" id="KW-1185">Reference proteome</keyword>
<dbReference type="EMBL" id="JAGKQH010000012">
    <property type="protein sequence ID" value="KAG6585318.1"/>
    <property type="molecule type" value="Genomic_DNA"/>
</dbReference>
<name>A0AAV6MQY8_9ROSI</name>
<dbReference type="Proteomes" id="UP000685013">
    <property type="component" value="Chromosome 12"/>
</dbReference>
<feature type="non-terminal residue" evidence="1">
    <location>
        <position position="1"/>
    </location>
</feature>
<evidence type="ECO:0000313" key="1">
    <source>
        <dbReference type="EMBL" id="KAG6585318.1"/>
    </source>
</evidence>
<proteinExistence type="predicted"/>
<dbReference type="InterPro" id="IPR002885">
    <property type="entry name" value="PPR_rpt"/>
</dbReference>
<evidence type="ECO:0000313" key="2">
    <source>
        <dbReference type="Proteomes" id="UP000685013"/>
    </source>
</evidence>
<reference evidence="1 2" key="1">
    <citation type="journal article" date="2021" name="Hortic Res">
        <title>The domestication of Cucurbita argyrosperma as revealed by the genome of its wild relative.</title>
        <authorList>
            <person name="Barrera-Redondo J."/>
            <person name="Sanchez-de la Vega G."/>
            <person name="Aguirre-Liguori J.A."/>
            <person name="Castellanos-Morales G."/>
            <person name="Gutierrez-Guerrero Y.T."/>
            <person name="Aguirre-Dugua X."/>
            <person name="Aguirre-Planter E."/>
            <person name="Tenaillon M.I."/>
            <person name="Lira-Saade R."/>
            <person name="Eguiarte L.E."/>
        </authorList>
    </citation>
    <scope>NUCLEOTIDE SEQUENCE [LARGE SCALE GENOMIC DNA]</scope>
    <source>
        <strain evidence="1">JBR-2021</strain>
    </source>
</reference>
<protein>
    <submittedName>
        <fullName evidence="1">Uncharacterized protein</fullName>
    </submittedName>
</protein>
<dbReference type="AlphaFoldDB" id="A0AAV6MQY8"/>
<gene>
    <name evidence="1" type="ORF">SDJN03_18051</name>
</gene>
<accession>A0AAV6MQY8</accession>
<comment type="caution">
    <text evidence="1">The sequence shown here is derived from an EMBL/GenBank/DDBJ whole genome shotgun (WGS) entry which is preliminary data.</text>
</comment>